<keyword evidence="1" id="KW-0812">Transmembrane</keyword>
<dbReference type="AlphaFoldDB" id="A0AA49GFX9"/>
<feature type="transmembrane region" description="Helical" evidence="1">
    <location>
        <begin position="20"/>
        <end position="38"/>
    </location>
</feature>
<keyword evidence="1" id="KW-0472">Membrane</keyword>
<organism evidence="2 3">
    <name type="scientific">Marivirga arenosa</name>
    <dbReference type="NCBI Taxonomy" id="3059076"/>
    <lineage>
        <taxon>Bacteria</taxon>
        <taxon>Pseudomonadati</taxon>
        <taxon>Bacteroidota</taxon>
        <taxon>Cytophagia</taxon>
        <taxon>Cytophagales</taxon>
        <taxon>Marivirgaceae</taxon>
        <taxon>Marivirga</taxon>
    </lineage>
</organism>
<evidence type="ECO:0000313" key="3">
    <source>
        <dbReference type="Proteomes" id="UP001244443"/>
    </source>
</evidence>
<reference evidence="2" key="1">
    <citation type="submission" date="2023-08" db="EMBL/GenBank/DDBJ databases">
        <title>Comparative genomics and taxonomic characterization of three novel marine species of genus Marivirga.</title>
        <authorList>
            <person name="Muhammad N."/>
            <person name="Kim S.-G."/>
        </authorList>
    </citation>
    <scope>NUCLEOTIDE SEQUENCE [LARGE SCALE GENOMIC DNA]</scope>
    <source>
        <strain evidence="2">ABR2-2</strain>
    </source>
</reference>
<keyword evidence="3" id="KW-1185">Reference proteome</keyword>
<dbReference type="RefSeq" id="WP_308357326.1">
    <property type="nucleotide sequence ID" value="NZ_CP129970.2"/>
</dbReference>
<accession>A0AA49GFX9</accession>
<evidence type="ECO:0000313" key="2">
    <source>
        <dbReference type="EMBL" id="WKK87579.2"/>
    </source>
</evidence>
<sequence>MQLIKDKITPTFVNVKQKVITITLLLFFLCHTFMFMVIRLNFEVNRDRLAELFCVNKDEPMTMCYGSCYLNDQLKKEAEKKSSEKNTLTEQIQLDNSPKTLSIKVFNADIPNTHFYPDYSNIYKFLFEFEITHPPRLLA</sequence>
<keyword evidence="1" id="KW-1133">Transmembrane helix</keyword>
<protein>
    <submittedName>
        <fullName evidence="2">Uncharacterized protein</fullName>
    </submittedName>
</protein>
<dbReference type="EMBL" id="CP129970">
    <property type="protein sequence ID" value="WKK87579.2"/>
    <property type="molecule type" value="Genomic_DNA"/>
</dbReference>
<proteinExistence type="predicted"/>
<dbReference type="Proteomes" id="UP001244443">
    <property type="component" value="Chromosome"/>
</dbReference>
<evidence type="ECO:0000256" key="1">
    <source>
        <dbReference type="SAM" id="Phobius"/>
    </source>
</evidence>
<gene>
    <name evidence="2" type="ORF">QYS48_13245</name>
</gene>
<name>A0AA49GFX9_9BACT</name>